<dbReference type="KEGG" id="nfr:ERS450000_01871"/>
<proteinExistence type="predicted"/>
<dbReference type="AlphaFoldDB" id="A0A0H5NKJ6"/>
<dbReference type="OMA" id="PEPRYSW"/>
<dbReference type="EMBL" id="LN868938">
    <property type="protein sequence ID" value="CRY76470.1"/>
    <property type="molecule type" value="Genomic_DNA"/>
</dbReference>
<organism evidence="1 2">
    <name type="scientific">Nocardia farcinica</name>
    <dbReference type="NCBI Taxonomy" id="37329"/>
    <lineage>
        <taxon>Bacteria</taxon>
        <taxon>Bacillati</taxon>
        <taxon>Actinomycetota</taxon>
        <taxon>Actinomycetes</taxon>
        <taxon>Mycobacteriales</taxon>
        <taxon>Nocardiaceae</taxon>
        <taxon>Nocardia</taxon>
    </lineage>
</organism>
<dbReference type="PANTHER" id="PTHR39338:SF5">
    <property type="entry name" value="BLR6139 PROTEIN"/>
    <property type="match status" value="1"/>
</dbReference>
<dbReference type="RefSeq" id="WP_011208758.1">
    <property type="nucleotide sequence ID" value="NZ_CP031418.1"/>
</dbReference>
<evidence type="ECO:0000313" key="2">
    <source>
        <dbReference type="Proteomes" id="UP000057820"/>
    </source>
</evidence>
<evidence type="ECO:0000313" key="1">
    <source>
        <dbReference type="EMBL" id="CRY76470.1"/>
    </source>
</evidence>
<protein>
    <submittedName>
        <fullName evidence="1">Uncharacterized protein conserved in bacteria</fullName>
    </submittedName>
</protein>
<dbReference type="GeneID" id="61132987"/>
<dbReference type="PANTHER" id="PTHR39338">
    <property type="entry name" value="BLL5662 PROTEIN-RELATED"/>
    <property type="match status" value="1"/>
</dbReference>
<reference evidence="2" key="1">
    <citation type="submission" date="2015-03" db="EMBL/GenBank/DDBJ databases">
        <authorList>
            <consortium name="Pathogen Informatics"/>
        </authorList>
    </citation>
    <scope>NUCLEOTIDE SEQUENCE [LARGE SCALE GENOMIC DNA]</scope>
    <source>
        <strain evidence="2">NCTC11134</strain>
    </source>
</reference>
<gene>
    <name evidence="1" type="ORF">ERS450000_01871</name>
</gene>
<sequence>MEATLQWFVHLLRARGVRVSVPETIDAIRCAGQPGVLTDRGRLRWALRAALVKDQRDAEVFGELFDAFFGLVRIGSAEQQRTGVDGEADIPDDLGSYAGDWEELTLSGLPSQTAGSQGARPEDVRHLFDTDNLASRFNLTEDEGMIDLSAPTEEIAFSQGNQVVGSDGYRIQLDAQRLRSGGAPGQLAGPGAAGVDAGLTLDEQEALLRWLGPPEDDVDAQIQAATVVGDLSEAVRRHAQALLALERRSGQQARRRAPVEDIGSAERAELEATLRRLARSLHGARTHRRTVAPAGRVDAARTMRRSMRFDGVPFTPVTVRSAEDRPRVVVLADVSLSVRATAHFMLTLVHSLQDMFARVQSFAFVADVVETTALFAEQHAESALGLLFGGDLIDLDANSDYGAVFRQFVADHAHTVNRRTTLLILGDGRNNGNDPGLADFADLTRRARETIWLTPEPRYSWRLGGCDMPAYAELCDRVQVVRGLRELGAVAEEFTAPGVRR</sequence>
<name>A0A0H5NKJ6_NOCFR</name>
<accession>A0A0H5NKJ6</accession>
<dbReference type="Proteomes" id="UP000057820">
    <property type="component" value="Chromosome 1"/>
</dbReference>
<dbReference type="InterPro" id="IPR008912">
    <property type="entry name" value="Uncharacterised_CoxE"/>
</dbReference>
<dbReference type="Pfam" id="PF05762">
    <property type="entry name" value="VWA_CoxE"/>
    <property type="match status" value="1"/>
</dbReference>